<evidence type="ECO:0000256" key="1">
    <source>
        <dbReference type="SAM" id="Phobius"/>
    </source>
</evidence>
<gene>
    <name evidence="2" type="ORF">CONLIGDRAFT_626361</name>
</gene>
<keyword evidence="1" id="KW-0812">Transmembrane</keyword>
<reference evidence="2 3" key="1">
    <citation type="submission" date="2016-10" db="EMBL/GenBank/DDBJ databases">
        <title>Draft genome sequence of Coniochaeta ligniaria NRRL30616, a lignocellulolytic fungus for bioabatement of inhibitors in plant biomass hydrolysates.</title>
        <authorList>
            <consortium name="DOE Joint Genome Institute"/>
            <person name="Jimenez D.J."/>
            <person name="Hector R.E."/>
            <person name="Riley R."/>
            <person name="Sun H."/>
            <person name="Grigoriev I.V."/>
            <person name="Van Elsas J.D."/>
            <person name="Nichols N.N."/>
        </authorList>
    </citation>
    <scope>NUCLEOTIDE SEQUENCE [LARGE SCALE GENOMIC DNA]</scope>
    <source>
        <strain evidence="2 3">NRRL 30616</strain>
    </source>
</reference>
<protein>
    <submittedName>
        <fullName evidence="2">Uncharacterized protein</fullName>
    </submittedName>
</protein>
<accession>A0A1J7J2M5</accession>
<dbReference type="InParanoid" id="A0A1J7J2M5"/>
<sequence>MARPIVGVSTNLVLVAVWTLPLVVTWICRKELALPQLLALWTVAGHLNNQGDVLVFESFSVAWYIVGTLLYGGDAGSEATVRRLACAALCRYLHLAYTLAGPVWRPTQDGHATCF</sequence>
<dbReference type="Proteomes" id="UP000182658">
    <property type="component" value="Unassembled WGS sequence"/>
</dbReference>
<name>A0A1J7J2M5_9PEZI</name>
<proteinExistence type="predicted"/>
<organism evidence="2 3">
    <name type="scientific">Coniochaeta ligniaria NRRL 30616</name>
    <dbReference type="NCBI Taxonomy" id="1408157"/>
    <lineage>
        <taxon>Eukaryota</taxon>
        <taxon>Fungi</taxon>
        <taxon>Dikarya</taxon>
        <taxon>Ascomycota</taxon>
        <taxon>Pezizomycotina</taxon>
        <taxon>Sordariomycetes</taxon>
        <taxon>Sordariomycetidae</taxon>
        <taxon>Coniochaetales</taxon>
        <taxon>Coniochaetaceae</taxon>
        <taxon>Coniochaeta</taxon>
    </lineage>
</organism>
<dbReference type="AlphaFoldDB" id="A0A1J7J2M5"/>
<keyword evidence="1" id="KW-1133">Transmembrane helix</keyword>
<dbReference type="EMBL" id="KV875093">
    <property type="protein sequence ID" value="OIW34351.1"/>
    <property type="molecule type" value="Genomic_DNA"/>
</dbReference>
<evidence type="ECO:0000313" key="3">
    <source>
        <dbReference type="Proteomes" id="UP000182658"/>
    </source>
</evidence>
<evidence type="ECO:0000313" key="2">
    <source>
        <dbReference type="EMBL" id="OIW34351.1"/>
    </source>
</evidence>
<keyword evidence="3" id="KW-1185">Reference proteome</keyword>
<keyword evidence="1" id="KW-0472">Membrane</keyword>
<feature type="transmembrane region" description="Helical" evidence="1">
    <location>
        <begin position="6"/>
        <end position="28"/>
    </location>
</feature>